<name>A0A067QRV1_ZOONE</name>
<sequence>MSNSACCMARVLKTTSEWQILKGFNVQAPVSRRSFIPDLQDVSRDCISDSSRALKSTVLGIHIDHLHEAVFQRRLEVAENVVLVTCPAHRSLLDFTILTTLGDPYNSLSSSL</sequence>
<dbReference type="AlphaFoldDB" id="A0A067QRV1"/>
<protein>
    <submittedName>
        <fullName evidence="1">Uncharacterized protein</fullName>
    </submittedName>
</protein>
<evidence type="ECO:0000313" key="2">
    <source>
        <dbReference type="Proteomes" id="UP000027135"/>
    </source>
</evidence>
<accession>A0A067QRV1</accession>
<evidence type="ECO:0000313" key="1">
    <source>
        <dbReference type="EMBL" id="KDR11452.1"/>
    </source>
</evidence>
<gene>
    <name evidence="1" type="ORF">L798_13458</name>
</gene>
<proteinExistence type="predicted"/>
<dbReference type="Proteomes" id="UP000027135">
    <property type="component" value="Unassembled WGS sequence"/>
</dbReference>
<organism evidence="1 2">
    <name type="scientific">Zootermopsis nevadensis</name>
    <name type="common">Dampwood termite</name>
    <dbReference type="NCBI Taxonomy" id="136037"/>
    <lineage>
        <taxon>Eukaryota</taxon>
        <taxon>Metazoa</taxon>
        <taxon>Ecdysozoa</taxon>
        <taxon>Arthropoda</taxon>
        <taxon>Hexapoda</taxon>
        <taxon>Insecta</taxon>
        <taxon>Pterygota</taxon>
        <taxon>Neoptera</taxon>
        <taxon>Polyneoptera</taxon>
        <taxon>Dictyoptera</taxon>
        <taxon>Blattodea</taxon>
        <taxon>Blattoidea</taxon>
        <taxon>Termitoidae</taxon>
        <taxon>Termopsidae</taxon>
        <taxon>Zootermopsis</taxon>
    </lineage>
</organism>
<keyword evidence="2" id="KW-1185">Reference proteome</keyword>
<dbReference type="EMBL" id="KK853097">
    <property type="protein sequence ID" value="KDR11452.1"/>
    <property type="molecule type" value="Genomic_DNA"/>
</dbReference>
<reference evidence="1 2" key="1">
    <citation type="journal article" date="2014" name="Nat. Commun.">
        <title>Molecular traces of alternative social organization in a termite genome.</title>
        <authorList>
            <person name="Terrapon N."/>
            <person name="Li C."/>
            <person name="Robertson H.M."/>
            <person name="Ji L."/>
            <person name="Meng X."/>
            <person name="Booth W."/>
            <person name="Chen Z."/>
            <person name="Childers C.P."/>
            <person name="Glastad K.M."/>
            <person name="Gokhale K."/>
            <person name="Gowin J."/>
            <person name="Gronenberg W."/>
            <person name="Hermansen R.A."/>
            <person name="Hu H."/>
            <person name="Hunt B.G."/>
            <person name="Huylmans A.K."/>
            <person name="Khalil S.M."/>
            <person name="Mitchell R.D."/>
            <person name="Munoz-Torres M.C."/>
            <person name="Mustard J.A."/>
            <person name="Pan H."/>
            <person name="Reese J.T."/>
            <person name="Scharf M.E."/>
            <person name="Sun F."/>
            <person name="Vogel H."/>
            <person name="Xiao J."/>
            <person name="Yang W."/>
            <person name="Yang Z."/>
            <person name="Yang Z."/>
            <person name="Zhou J."/>
            <person name="Zhu J."/>
            <person name="Brent C.S."/>
            <person name="Elsik C.G."/>
            <person name="Goodisman M.A."/>
            <person name="Liberles D.A."/>
            <person name="Roe R.M."/>
            <person name="Vargo E.L."/>
            <person name="Vilcinskas A."/>
            <person name="Wang J."/>
            <person name="Bornberg-Bauer E."/>
            <person name="Korb J."/>
            <person name="Zhang G."/>
            <person name="Liebig J."/>
        </authorList>
    </citation>
    <scope>NUCLEOTIDE SEQUENCE [LARGE SCALE GENOMIC DNA]</scope>
    <source>
        <tissue evidence="1">Whole organism</tissue>
    </source>
</reference>
<dbReference type="InParanoid" id="A0A067QRV1"/>